<organism evidence="2 3">
    <name type="scientific">Halobacillus alkaliphilus</name>
    <dbReference type="NCBI Taxonomy" id="396056"/>
    <lineage>
        <taxon>Bacteria</taxon>
        <taxon>Bacillati</taxon>
        <taxon>Bacillota</taxon>
        <taxon>Bacilli</taxon>
        <taxon>Bacillales</taxon>
        <taxon>Bacillaceae</taxon>
        <taxon>Halobacillus</taxon>
    </lineage>
</organism>
<protein>
    <submittedName>
        <fullName evidence="2">MoxR-like ATPase</fullName>
    </submittedName>
</protein>
<dbReference type="GO" id="GO:0016887">
    <property type="term" value="F:ATP hydrolysis activity"/>
    <property type="evidence" value="ECO:0007669"/>
    <property type="project" value="InterPro"/>
</dbReference>
<dbReference type="PANTHER" id="PTHR42759">
    <property type="entry name" value="MOXR FAMILY PROTEIN"/>
    <property type="match status" value="1"/>
</dbReference>
<proteinExistence type="predicted"/>
<dbReference type="InterPro" id="IPR041628">
    <property type="entry name" value="ChlI/MoxR_AAA_lid"/>
</dbReference>
<dbReference type="InterPro" id="IPR011703">
    <property type="entry name" value="ATPase_AAA-3"/>
</dbReference>
<dbReference type="PANTHER" id="PTHR42759:SF5">
    <property type="entry name" value="METHANOL DEHYDROGENASE REGULATOR"/>
    <property type="match status" value="1"/>
</dbReference>
<dbReference type="CDD" id="cd00009">
    <property type="entry name" value="AAA"/>
    <property type="match status" value="1"/>
</dbReference>
<dbReference type="AlphaFoldDB" id="A0A1I2MHJ0"/>
<evidence type="ECO:0000259" key="1">
    <source>
        <dbReference type="SMART" id="SM00382"/>
    </source>
</evidence>
<evidence type="ECO:0000313" key="2">
    <source>
        <dbReference type="EMBL" id="SFF90943.1"/>
    </source>
</evidence>
<dbReference type="InterPro" id="IPR050764">
    <property type="entry name" value="CbbQ/NirQ/NorQ/GpvN"/>
</dbReference>
<dbReference type="Pfam" id="PF07726">
    <property type="entry name" value="AAA_3"/>
    <property type="match status" value="1"/>
</dbReference>
<keyword evidence="3" id="KW-1185">Reference proteome</keyword>
<dbReference type="Pfam" id="PF17863">
    <property type="entry name" value="AAA_lid_2"/>
    <property type="match status" value="1"/>
</dbReference>
<evidence type="ECO:0000313" key="3">
    <source>
        <dbReference type="Proteomes" id="UP000198897"/>
    </source>
</evidence>
<dbReference type="SMART" id="SM00382">
    <property type="entry name" value="AAA"/>
    <property type="match status" value="1"/>
</dbReference>
<dbReference type="Gene3D" id="3.40.50.300">
    <property type="entry name" value="P-loop containing nucleotide triphosphate hydrolases"/>
    <property type="match status" value="1"/>
</dbReference>
<dbReference type="OrthoDB" id="9808397at2"/>
<dbReference type="SUPFAM" id="SSF52540">
    <property type="entry name" value="P-loop containing nucleoside triphosphate hydrolases"/>
    <property type="match status" value="1"/>
</dbReference>
<dbReference type="Proteomes" id="UP000198897">
    <property type="component" value="Unassembled WGS sequence"/>
</dbReference>
<reference evidence="3" key="1">
    <citation type="submission" date="2016-10" db="EMBL/GenBank/DDBJ databases">
        <authorList>
            <person name="Varghese N."/>
            <person name="Submissions S."/>
        </authorList>
    </citation>
    <scope>NUCLEOTIDE SEQUENCE [LARGE SCALE GENOMIC DNA]</scope>
    <source>
        <strain evidence="3">FP5</strain>
    </source>
</reference>
<dbReference type="RefSeq" id="WP_089751781.1">
    <property type="nucleotide sequence ID" value="NZ_FOOG01000013.1"/>
</dbReference>
<dbReference type="InterPro" id="IPR003593">
    <property type="entry name" value="AAA+_ATPase"/>
</dbReference>
<name>A0A1I2MHJ0_9BACI</name>
<dbReference type="EMBL" id="FOOG01000013">
    <property type="protein sequence ID" value="SFF90943.1"/>
    <property type="molecule type" value="Genomic_DNA"/>
</dbReference>
<accession>A0A1I2MHJ0</accession>
<gene>
    <name evidence="2" type="ORF">SAMN05216353_11350</name>
</gene>
<dbReference type="PIRSF" id="PIRSF002849">
    <property type="entry name" value="AAA_ATPase_chaperone_MoxR_prd"/>
    <property type="match status" value="1"/>
</dbReference>
<dbReference type="Gene3D" id="1.10.8.80">
    <property type="entry name" value="Magnesium chelatase subunit I, C-Terminal domain"/>
    <property type="match status" value="1"/>
</dbReference>
<sequence>MGIRTETVRKAHESINQVILGKEEVIELLFTAILADGHVLLESVPGSGKTKLAKSFAKIMDGKFSRVQFTPDVLPSDVTGIQFFNPKTQEFELREGPVMTNILLADEINRATPKTQSSLLEVMEEKQTTVDGETLQIKPPLFVIATQNPIESSQGTFPLPEAQLDRFMFKIDMGYPSAEEERNILRTYQMDEPMHTLMADLHIEDILTLRQEVKKVTIAEDTMNYLLDLVRLTRHNHDIELGVSTRGALAFMRSCQAKALLNGRSYVTPEDIKKLAPYVFEHRIVLSMEGSIRKTNSQVISEIIEQVPVPVEAGDTR</sequence>
<feature type="domain" description="AAA+ ATPase" evidence="1">
    <location>
        <begin position="35"/>
        <end position="177"/>
    </location>
</feature>
<dbReference type="InterPro" id="IPR027417">
    <property type="entry name" value="P-loop_NTPase"/>
</dbReference>
<dbReference type="GO" id="GO:0005524">
    <property type="term" value="F:ATP binding"/>
    <property type="evidence" value="ECO:0007669"/>
    <property type="project" value="InterPro"/>
</dbReference>